<evidence type="ECO:0000313" key="2">
    <source>
        <dbReference type="Proteomes" id="UP001586593"/>
    </source>
</evidence>
<keyword evidence="2" id="KW-1185">Reference proteome</keyword>
<name>A0ABR3WB56_9PEZI</name>
<gene>
    <name evidence="1" type="ORF">VTK73DRAFT_8028</name>
</gene>
<evidence type="ECO:0000313" key="1">
    <source>
        <dbReference type="EMBL" id="KAL1857581.1"/>
    </source>
</evidence>
<organism evidence="1 2">
    <name type="scientific">Phialemonium thermophilum</name>
    <dbReference type="NCBI Taxonomy" id="223376"/>
    <lineage>
        <taxon>Eukaryota</taxon>
        <taxon>Fungi</taxon>
        <taxon>Dikarya</taxon>
        <taxon>Ascomycota</taxon>
        <taxon>Pezizomycotina</taxon>
        <taxon>Sordariomycetes</taxon>
        <taxon>Sordariomycetidae</taxon>
        <taxon>Cephalothecales</taxon>
        <taxon>Cephalothecaceae</taxon>
        <taxon>Phialemonium</taxon>
    </lineage>
</organism>
<protein>
    <submittedName>
        <fullName evidence="1">Uncharacterized protein</fullName>
    </submittedName>
</protein>
<reference evidence="1 2" key="1">
    <citation type="journal article" date="2024" name="Commun. Biol.">
        <title>Comparative genomic analysis of thermophilic fungi reveals convergent evolutionary adaptations and gene losses.</title>
        <authorList>
            <person name="Steindorff A.S."/>
            <person name="Aguilar-Pontes M.V."/>
            <person name="Robinson A.J."/>
            <person name="Andreopoulos B."/>
            <person name="LaButti K."/>
            <person name="Kuo A."/>
            <person name="Mondo S."/>
            <person name="Riley R."/>
            <person name="Otillar R."/>
            <person name="Haridas S."/>
            <person name="Lipzen A."/>
            <person name="Grimwood J."/>
            <person name="Schmutz J."/>
            <person name="Clum A."/>
            <person name="Reid I.D."/>
            <person name="Moisan M.C."/>
            <person name="Butler G."/>
            <person name="Nguyen T.T.M."/>
            <person name="Dewar K."/>
            <person name="Conant G."/>
            <person name="Drula E."/>
            <person name="Henrissat B."/>
            <person name="Hansel C."/>
            <person name="Singer S."/>
            <person name="Hutchinson M.I."/>
            <person name="de Vries R.P."/>
            <person name="Natvig D.O."/>
            <person name="Powell A.J."/>
            <person name="Tsang A."/>
            <person name="Grigoriev I.V."/>
        </authorList>
    </citation>
    <scope>NUCLEOTIDE SEQUENCE [LARGE SCALE GENOMIC DNA]</scope>
    <source>
        <strain evidence="1 2">ATCC 24622</strain>
    </source>
</reference>
<accession>A0ABR3WB56</accession>
<dbReference type="Proteomes" id="UP001586593">
    <property type="component" value="Unassembled WGS sequence"/>
</dbReference>
<dbReference type="EMBL" id="JAZHXJ010000551">
    <property type="protein sequence ID" value="KAL1857581.1"/>
    <property type="molecule type" value="Genomic_DNA"/>
</dbReference>
<proteinExistence type="predicted"/>
<comment type="caution">
    <text evidence="1">The sequence shown here is derived from an EMBL/GenBank/DDBJ whole genome shotgun (WGS) entry which is preliminary data.</text>
</comment>
<sequence length="91" mass="10092">MKYVSIVEASVSGWDSVKFPAWSSKVNRSTHIFGYPEETTKKELNISRCKYLVSLSLGSTEPAPSELIYTIFERNPFSGGEISCSSPHSTL</sequence>